<dbReference type="RefSeq" id="WP_113807526.1">
    <property type="nucleotide sequence ID" value="NZ_QOCW01000024.1"/>
</dbReference>
<accession>A0A366XPZ9</accession>
<dbReference type="Pfam" id="PF14043">
    <property type="entry name" value="WVELL"/>
    <property type="match status" value="1"/>
</dbReference>
<evidence type="ECO:0000313" key="2">
    <source>
        <dbReference type="Proteomes" id="UP000253314"/>
    </source>
</evidence>
<name>A0A366XPZ9_9BACI</name>
<organism evidence="1 2">
    <name type="scientific">Bacillus taeanensis</name>
    <dbReference type="NCBI Taxonomy" id="273032"/>
    <lineage>
        <taxon>Bacteria</taxon>
        <taxon>Bacillati</taxon>
        <taxon>Bacillota</taxon>
        <taxon>Bacilli</taxon>
        <taxon>Bacillales</taxon>
        <taxon>Bacillaceae</taxon>
        <taxon>Bacillus</taxon>
    </lineage>
</organism>
<proteinExistence type="predicted"/>
<evidence type="ECO:0000313" key="1">
    <source>
        <dbReference type="EMBL" id="RBW68192.1"/>
    </source>
</evidence>
<gene>
    <name evidence="1" type="ORF">DS031_18115</name>
</gene>
<keyword evidence="2" id="KW-1185">Reference proteome</keyword>
<reference evidence="1 2" key="1">
    <citation type="submission" date="2018-07" db="EMBL/GenBank/DDBJ databases">
        <title>Lottiidibacillus patelloidae gen. nov., sp. nov., isolated from the intestinal tract of a marine limpet and the reclassification of B. taeanensis BH030017T, B. algicola KMM 3737T and B. hwajinpoensis SW-72T as genus Lottiidibacillus.</title>
        <authorList>
            <person name="Liu R."/>
            <person name="Huang Z."/>
        </authorList>
    </citation>
    <scope>NUCLEOTIDE SEQUENCE [LARGE SCALE GENOMIC DNA]</scope>
    <source>
        <strain evidence="1 2">BH030017</strain>
    </source>
</reference>
<sequence>MELFDELAKRLMKKNDQLTYDKARTWIEVLWEDFETTRAKAGHDYKGQKMTERIVKQWIDNYGPRLHEFVTNNPKYAHLIHNDTIH</sequence>
<dbReference type="EMBL" id="QOCW01000024">
    <property type="protein sequence ID" value="RBW68192.1"/>
    <property type="molecule type" value="Genomic_DNA"/>
</dbReference>
<dbReference type="OrthoDB" id="2361637at2"/>
<dbReference type="AlphaFoldDB" id="A0A366XPZ9"/>
<dbReference type="Proteomes" id="UP000253314">
    <property type="component" value="Unassembled WGS sequence"/>
</dbReference>
<evidence type="ECO:0008006" key="3">
    <source>
        <dbReference type="Google" id="ProtNLM"/>
    </source>
</evidence>
<protein>
    <recommendedName>
        <fullName evidence="3">WVELL protein</fullName>
    </recommendedName>
</protein>
<dbReference type="InterPro" id="IPR026952">
    <property type="entry name" value="WVELL"/>
</dbReference>
<comment type="caution">
    <text evidence="1">The sequence shown here is derived from an EMBL/GenBank/DDBJ whole genome shotgun (WGS) entry which is preliminary data.</text>
</comment>